<dbReference type="EMBL" id="CAEZZL010000003">
    <property type="protein sequence ID" value="CAB4752363.1"/>
    <property type="molecule type" value="Genomic_DNA"/>
</dbReference>
<dbReference type="AlphaFoldDB" id="A0A6J6AET6"/>
<evidence type="ECO:0000313" key="3">
    <source>
        <dbReference type="EMBL" id="CAB4752363.1"/>
    </source>
</evidence>
<evidence type="ECO:0000256" key="1">
    <source>
        <dbReference type="ARBA" id="ARBA00022679"/>
    </source>
</evidence>
<gene>
    <name evidence="3" type="ORF">UFOPK2870_00117</name>
    <name evidence="2" type="ORF">UFOPK4179_00118</name>
    <name evidence="4" type="ORF">UFOPK4293_00146</name>
</gene>
<dbReference type="GO" id="GO:0008410">
    <property type="term" value="F:CoA-transferase activity"/>
    <property type="evidence" value="ECO:0007669"/>
    <property type="project" value="TreeGrafter"/>
</dbReference>
<evidence type="ECO:0000313" key="4">
    <source>
        <dbReference type="EMBL" id="CAB5044651.1"/>
    </source>
</evidence>
<proteinExistence type="predicted"/>
<dbReference type="Gene3D" id="3.30.1540.10">
    <property type="entry name" value="formyl-coa transferase, domain 3"/>
    <property type="match status" value="1"/>
</dbReference>
<dbReference type="InterPro" id="IPR023606">
    <property type="entry name" value="CoA-Trfase_III_dom_1_sf"/>
</dbReference>
<dbReference type="PANTHER" id="PTHR48207">
    <property type="entry name" value="SUCCINATE--HYDROXYMETHYLGLUTARATE COA-TRANSFERASE"/>
    <property type="match status" value="1"/>
</dbReference>
<sequence length="382" mass="41682">MSNAPLHGVKVVELGVWVAGPAVTGLFADWGADVLKVEPPAGDPQRAVFGALGVADQVGVPPFEIDNRGKRSVVLDLRSDDDLATMMSLISEADIFVTNVRPAGLQRLGLDAETLTKKFPRLIYGIITGYGLEGPDVDKAGYDIGAFWARSGLAHTTVAPDEMPPAIRSGQGDHTTGMSLASGVMAALFDRERTGKGRIVSTSLLRTGIYTIGWDFGVYLRFGKRQSTRPRHRNPAPQVNCYRCADGRAFWLLGLEGDRHWPGLLTAIDRTDLATVENFKNARARAINTEELITVLDAHFATQDYAHWTSRFDKEEVWWAPLNSIPEAINDPQVIASGAFINMTPQPGEAPYRAVNSPVDFDGYTPTYGPVPNLGEHTPKWD</sequence>
<dbReference type="EMBL" id="CAETWZ010000005">
    <property type="protein sequence ID" value="CAB4367337.1"/>
    <property type="molecule type" value="Genomic_DNA"/>
</dbReference>
<evidence type="ECO:0000313" key="2">
    <source>
        <dbReference type="EMBL" id="CAB4367337.1"/>
    </source>
</evidence>
<name>A0A6J6AET6_9ZZZZ</name>
<dbReference type="EMBL" id="CAFBQH010000005">
    <property type="protein sequence ID" value="CAB5044651.1"/>
    <property type="molecule type" value="Genomic_DNA"/>
</dbReference>
<protein>
    <submittedName>
        <fullName evidence="2">Unannotated protein</fullName>
    </submittedName>
</protein>
<dbReference type="InterPro" id="IPR050483">
    <property type="entry name" value="CoA-transferase_III_domain"/>
</dbReference>
<reference evidence="2" key="1">
    <citation type="submission" date="2020-05" db="EMBL/GenBank/DDBJ databases">
        <authorList>
            <person name="Chiriac C."/>
            <person name="Salcher M."/>
            <person name="Ghai R."/>
            <person name="Kavagutti S V."/>
        </authorList>
    </citation>
    <scope>NUCLEOTIDE SEQUENCE</scope>
</reference>
<dbReference type="SUPFAM" id="SSF89796">
    <property type="entry name" value="CoA-transferase family III (CaiB/BaiF)"/>
    <property type="match status" value="1"/>
</dbReference>
<dbReference type="InterPro" id="IPR044855">
    <property type="entry name" value="CoA-Trfase_III_dom3_sf"/>
</dbReference>
<accession>A0A6J6AET6</accession>
<dbReference type="PANTHER" id="PTHR48207:SF3">
    <property type="entry name" value="SUCCINATE--HYDROXYMETHYLGLUTARATE COA-TRANSFERASE"/>
    <property type="match status" value="1"/>
</dbReference>
<keyword evidence="1" id="KW-0808">Transferase</keyword>
<organism evidence="2">
    <name type="scientific">freshwater metagenome</name>
    <dbReference type="NCBI Taxonomy" id="449393"/>
    <lineage>
        <taxon>unclassified sequences</taxon>
        <taxon>metagenomes</taxon>
        <taxon>ecological metagenomes</taxon>
    </lineage>
</organism>
<dbReference type="InterPro" id="IPR003673">
    <property type="entry name" value="CoA-Trfase_fam_III"/>
</dbReference>
<dbReference type="Gene3D" id="3.40.50.10540">
    <property type="entry name" value="Crotonobetainyl-coa:carnitine coa-transferase, domain 1"/>
    <property type="match status" value="1"/>
</dbReference>
<dbReference type="Pfam" id="PF02515">
    <property type="entry name" value="CoA_transf_3"/>
    <property type="match status" value="1"/>
</dbReference>